<evidence type="ECO:0000256" key="1">
    <source>
        <dbReference type="ARBA" id="ARBA00007223"/>
    </source>
</evidence>
<dbReference type="SUPFAM" id="SSF116742">
    <property type="entry name" value="eIF2alpha middle domain-like"/>
    <property type="match status" value="1"/>
</dbReference>
<feature type="region of interest" description="Disordered" evidence="4">
    <location>
        <begin position="277"/>
        <end position="299"/>
    </location>
</feature>
<organism evidence="6 7">
    <name type="scientific">Entamoeba histolytica</name>
    <dbReference type="NCBI Taxonomy" id="5759"/>
    <lineage>
        <taxon>Eukaryota</taxon>
        <taxon>Amoebozoa</taxon>
        <taxon>Evosea</taxon>
        <taxon>Archamoebae</taxon>
        <taxon>Mastigamoebida</taxon>
        <taxon>Entamoebidae</taxon>
        <taxon>Entamoeba</taxon>
    </lineage>
</organism>
<dbReference type="Proteomes" id="UP000078387">
    <property type="component" value="Unassembled WGS sequence"/>
</dbReference>
<dbReference type="GO" id="GO:0005850">
    <property type="term" value="C:eukaryotic translation initiation factor 2 complex"/>
    <property type="evidence" value="ECO:0007669"/>
    <property type="project" value="TreeGrafter"/>
</dbReference>
<dbReference type="InterPro" id="IPR011488">
    <property type="entry name" value="TIF_2_asu"/>
</dbReference>
<evidence type="ECO:0000256" key="4">
    <source>
        <dbReference type="SAM" id="MobiDB-lite"/>
    </source>
</evidence>
<dbReference type="GO" id="GO:0043022">
    <property type="term" value="F:ribosome binding"/>
    <property type="evidence" value="ECO:0007669"/>
    <property type="project" value="TreeGrafter"/>
</dbReference>
<dbReference type="FunFam" id="2.40.50.140:FF:000015">
    <property type="entry name" value="Eukaryotic translation initiation factor 2 subunit alpha"/>
    <property type="match status" value="1"/>
</dbReference>
<dbReference type="OMA" id="DVNEHQR"/>
<dbReference type="GO" id="GO:0003723">
    <property type="term" value="F:RNA binding"/>
    <property type="evidence" value="ECO:0007669"/>
    <property type="project" value="InterPro"/>
</dbReference>
<dbReference type="Gene3D" id="1.10.150.190">
    <property type="entry name" value="Translation initiation factor 2, subunit 1, domain 2"/>
    <property type="match status" value="1"/>
</dbReference>
<reference evidence="6 7" key="1">
    <citation type="submission" date="2016-05" db="EMBL/GenBank/DDBJ databases">
        <title>First whole genome sequencing of Entamoeba histolytica HM1:IMSS-clone-6.</title>
        <authorList>
            <person name="Mukherjee Avik.K."/>
            <person name="Izumyama S."/>
            <person name="Nakada-Tsukui K."/>
            <person name="Nozaki T."/>
        </authorList>
    </citation>
    <scope>NUCLEOTIDE SEQUENCE [LARGE SCALE GENOMIC DNA]</scope>
    <source>
        <strain evidence="6 7">HM1:IMSS clone 6</strain>
    </source>
</reference>
<dbReference type="GO" id="GO:0003743">
    <property type="term" value="F:translation initiation factor activity"/>
    <property type="evidence" value="ECO:0007669"/>
    <property type="project" value="UniProtKB-KW"/>
</dbReference>
<dbReference type="InterPro" id="IPR012340">
    <property type="entry name" value="NA-bd_OB-fold"/>
</dbReference>
<proteinExistence type="inferred from homology"/>
<evidence type="ECO:0000313" key="6">
    <source>
        <dbReference type="EMBL" id="GAT94580.1"/>
    </source>
</evidence>
<dbReference type="Pfam" id="PF07541">
    <property type="entry name" value="EIF_2_alpha"/>
    <property type="match status" value="1"/>
</dbReference>
<keyword evidence="2 6" id="KW-0396">Initiation factor</keyword>
<evidence type="ECO:0000256" key="3">
    <source>
        <dbReference type="ARBA" id="ARBA00022917"/>
    </source>
</evidence>
<dbReference type="Pfam" id="PF00575">
    <property type="entry name" value="S1"/>
    <property type="match status" value="1"/>
</dbReference>
<keyword evidence="3" id="KW-0648">Protein biosynthesis</keyword>
<comment type="similarity">
    <text evidence="1">Belongs to the eIF-2-alpha family.</text>
</comment>
<dbReference type="InterPro" id="IPR044126">
    <property type="entry name" value="S1_IF2_alpha"/>
</dbReference>
<accession>A0A5K1U4F2</accession>
<dbReference type="PANTHER" id="PTHR10602:SF0">
    <property type="entry name" value="EUKARYOTIC TRANSLATION INITIATION FACTOR 2 SUBUNIT 1"/>
    <property type="match status" value="1"/>
</dbReference>
<dbReference type="Gene3D" id="2.40.50.140">
    <property type="entry name" value="Nucleic acid-binding proteins"/>
    <property type="match status" value="1"/>
</dbReference>
<dbReference type="CDD" id="cd04452">
    <property type="entry name" value="S1_IF2_alpha"/>
    <property type="match status" value="1"/>
</dbReference>
<evidence type="ECO:0000313" key="7">
    <source>
        <dbReference type="Proteomes" id="UP000078387"/>
    </source>
</evidence>
<dbReference type="InterPro" id="IPR024054">
    <property type="entry name" value="TIF2_asu_middle_sf"/>
</dbReference>
<dbReference type="FunFam" id="1.10.150.190:FF:000009">
    <property type="entry name" value="Eukaryotic translation initiation factor 2 subunit alpha, putative"/>
    <property type="match status" value="1"/>
</dbReference>
<dbReference type="PANTHER" id="PTHR10602">
    <property type="entry name" value="EUKARYOTIC TRANSLATION INITIATION FACTOR 2 SUBUNIT 1"/>
    <property type="match status" value="1"/>
</dbReference>
<evidence type="ECO:0000256" key="2">
    <source>
        <dbReference type="ARBA" id="ARBA00022540"/>
    </source>
</evidence>
<evidence type="ECO:0000259" key="5">
    <source>
        <dbReference type="PROSITE" id="PS50126"/>
    </source>
</evidence>
<dbReference type="InterPro" id="IPR003029">
    <property type="entry name" value="S1_domain"/>
</dbReference>
<dbReference type="VEuPathDB" id="AmoebaDB:EHI7A_047720"/>
<dbReference type="SUPFAM" id="SSF50249">
    <property type="entry name" value="Nucleic acid-binding proteins"/>
    <property type="match status" value="1"/>
</dbReference>
<feature type="compositionally biased region" description="Acidic residues" evidence="4">
    <location>
        <begin position="279"/>
        <end position="289"/>
    </location>
</feature>
<dbReference type="VEuPathDB" id="AmoebaDB:EHI_005100"/>
<dbReference type="VEuPathDB" id="AmoebaDB:EHI8A_046830"/>
<dbReference type="EMBL" id="BDEQ01000001">
    <property type="protein sequence ID" value="GAT94580.1"/>
    <property type="molecule type" value="Genomic_DNA"/>
</dbReference>
<feature type="domain" description="S1 motif" evidence="5">
    <location>
        <begin position="24"/>
        <end position="94"/>
    </location>
</feature>
<dbReference type="AlphaFoldDB" id="A0A5K1U4F2"/>
<name>A0A5K1U4F2_ENTHI</name>
<comment type="caution">
    <text evidence="6">The sequence shown here is derived from an EMBL/GenBank/DDBJ whole genome shotgun (WGS) entry which is preliminary data.</text>
</comment>
<dbReference type="PROSITE" id="PS50126">
    <property type="entry name" value="S1"/>
    <property type="match status" value="1"/>
</dbReference>
<protein>
    <submittedName>
        <fullName evidence="6">Eukaryotic translation initiation factor 2 alpha subunit putative</fullName>
    </submittedName>
</protein>
<dbReference type="SUPFAM" id="SSF110993">
    <property type="entry name" value="eIF-2-alpha, C-terminal domain"/>
    <property type="match status" value="1"/>
</dbReference>
<dbReference type="Gene3D" id="3.30.70.1130">
    <property type="entry name" value="EIF_2_alpha"/>
    <property type="match status" value="1"/>
</dbReference>
<dbReference type="GO" id="GO:0033290">
    <property type="term" value="C:eukaryotic 48S preinitiation complex"/>
    <property type="evidence" value="ECO:0007669"/>
    <property type="project" value="TreeGrafter"/>
</dbReference>
<dbReference type="VEuPathDB" id="AmoebaDB:KM1_094190"/>
<sequence>MSAPDIDNPKLHCRMLEQKFPNEDDLCLVTVVSSSEMGTYVALKEYDDIQGMIPMSELSRKRYKQTRLTRVGKEEVATVIRVNSESGFIDLSLKRTTPEEKSAFLTKYTKNKEAHLIMRLIAKKADVSMEELYTMFGWPLAKKYGTLHDAFRKSLTEPDVFEPYGIPANILDALRQTISHYMTIQPLKFRADIEVSCFAIGGVESVKRALLKGVESAGDSGLVIKLVSSPLYVLFLTLPERQKGMEIMYAAVAAIKAQIESEGGSCVVKRDPCVVSKEEEIEENEDTTEDANSQDAEDE</sequence>
<dbReference type="SMART" id="SM00316">
    <property type="entry name" value="S1"/>
    <property type="match status" value="1"/>
</dbReference>
<dbReference type="InterPro" id="IPR024055">
    <property type="entry name" value="TIF2_asu_C"/>
</dbReference>
<gene>
    <name evidence="6" type="ORF">CL6EHI_005100</name>
</gene>
<dbReference type="VEuPathDB" id="AmoebaDB:EHI5A_039630"/>